<gene>
    <name evidence="6" type="ORF">ABB37_01855</name>
    <name evidence="5" type="ORF">ABB37_09968</name>
</gene>
<dbReference type="PANTHER" id="PTHR12537">
    <property type="entry name" value="RNA BINDING PROTEIN PUMILIO-RELATED"/>
    <property type="match status" value="1"/>
</dbReference>
<dbReference type="InterPro" id="IPR011989">
    <property type="entry name" value="ARM-like"/>
</dbReference>
<keyword evidence="1" id="KW-0677">Repeat</keyword>
<comment type="caution">
    <text evidence="5">The sequence shown here is derived from an EMBL/GenBank/DDBJ whole genome shotgun (WGS) entry which is preliminary data.</text>
</comment>
<dbReference type="AlphaFoldDB" id="A0A0M9FP67"/>
<reference evidence="5 7" key="1">
    <citation type="submission" date="2015-07" db="EMBL/GenBank/DDBJ databases">
        <title>High-quality genome of monoxenous trypanosomatid Leptomonas pyrrhocoris.</title>
        <authorList>
            <person name="Flegontov P."/>
            <person name="Butenko A."/>
            <person name="Firsov S."/>
            <person name="Vlcek C."/>
            <person name="Logacheva M.D."/>
            <person name="Field M."/>
            <person name="Filatov D."/>
            <person name="Flegontova O."/>
            <person name="Gerasimov E."/>
            <person name="Jackson A.P."/>
            <person name="Kelly S."/>
            <person name="Opperdoes F."/>
            <person name="O'Reilly A."/>
            <person name="Votypka J."/>
            <person name="Yurchenko V."/>
            <person name="Lukes J."/>
        </authorList>
    </citation>
    <scope>NUCLEOTIDE SEQUENCE [LARGE SCALE GENOMIC DNA]</scope>
    <source>
        <strain evidence="5">H10</strain>
    </source>
</reference>
<dbReference type="RefSeq" id="XP_015651689.1">
    <property type="nucleotide sequence ID" value="XM_015809649.1"/>
</dbReference>
<dbReference type="SUPFAM" id="SSF48371">
    <property type="entry name" value="ARM repeat"/>
    <property type="match status" value="1"/>
</dbReference>
<protein>
    <recommendedName>
        <fullName evidence="4">PUM-HD domain-containing protein</fullName>
    </recommendedName>
</protein>
<accession>A0A0M9FP67</accession>
<feature type="repeat" description="Pumilio" evidence="2">
    <location>
        <begin position="400"/>
        <end position="439"/>
    </location>
</feature>
<feature type="region of interest" description="Disordered" evidence="3">
    <location>
        <begin position="28"/>
        <end position="57"/>
    </location>
</feature>
<proteinExistence type="predicted"/>
<dbReference type="Pfam" id="PF00806">
    <property type="entry name" value="PUF"/>
    <property type="match status" value="5"/>
</dbReference>
<dbReference type="RefSeq" id="XP_015661991.1">
    <property type="nucleotide sequence ID" value="XM_015798513.1"/>
</dbReference>
<evidence type="ECO:0000313" key="5">
    <source>
        <dbReference type="EMBL" id="KPA73250.1"/>
    </source>
</evidence>
<dbReference type="EMBL" id="LGTL01000038">
    <property type="protein sequence ID" value="KPA73250.1"/>
    <property type="molecule type" value="Genomic_DNA"/>
</dbReference>
<evidence type="ECO:0000256" key="3">
    <source>
        <dbReference type="SAM" id="MobiDB-lite"/>
    </source>
</evidence>
<dbReference type="PROSITE" id="PS50302">
    <property type="entry name" value="PUM"/>
    <property type="match status" value="5"/>
</dbReference>
<dbReference type="GO" id="GO:0010608">
    <property type="term" value="P:post-transcriptional regulation of gene expression"/>
    <property type="evidence" value="ECO:0007669"/>
    <property type="project" value="TreeGrafter"/>
</dbReference>
<dbReference type="Proteomes" id="UP000037923">
    <property type="component" value="Unassembled WGS sequence"/>
</dbReference>
<dbReference type="GO" id="GO:0005737">
    <property type="term" value="C:cytoplasm"/>
    <property type="evidence" value="ECO:0007669"/>
    <property type="project" value="TreeGrafter"/>
</dbReference>
<feature type="region of interest" description="Disordered" evidence="3">
    <location>
        <begin position="70"/>
        <end position="90"/>
    </location>
</feature>
<dbReference type="EMBL" id="LGTL01000003">
    <property type="protein sequence ID" value="KPA83552.1"/>
    <property type="molecule type" value="Genomic_DNA"/>
</dbReference>
<organism evidence="5 7">
    <name type="scientific">Leptomonas pyrrhocoris</name>
    <name type="common">Firebug parasite</name>
    <dbReference type="NCBI Taxonomy" id="157538"/>
    <lineage>
        <taxon>Eukaryota</taxon>
        <taxon>Discoba</taxon>
        <taxon>Euglenozoa</taxon>
        <taxon>Kinetoplastea</taxon>
        <taxon>Metakinetoplastina</taxon>
        <taxon>Trypanosomatida</taxon>
        <taxon>Trypanosomatidae</taxon>
        <taxon>Leishmaniinae</taxon>
        <taxon>Leptomonas</taxon>
    </lineage>
</organism>
<dbReference type="RefSeq" id="XP_015651690.1">
    <property type="nucleotide sequence ID" value="XM_015809650.1"/>
</dbReference>
<evidence type="ECO:0000256" key="1">
    <source>
        <dbReference type="ARBA" id="ARBA00022737"/>
    </source>
</evidence>
<dbReference type="VEuPathDB" id="TriTrypDB:LpyrH10_38_0070"/>
<evidence type="ECO:0000313" key="7">
    <source>
        <dbReference type="Proteomes" id="UP000037923"/>
    </source>
</evidence>
<feature type="repeat" description="Pumilio" evidence="2">
    <location>
        <begin position="364"/>
        <end position="399"/>
    </location>
</feature>
<keyword evidence="7" id="KW-1185">Reference proteome</keyword>
<feature type="domain" description="PUM-HD" evidence="4">
    <location>
        <begin position="112"/>
        <end position="466"/>
    </location>
</feature>
<name>A0A0M9FP67_LEPPY</name>
<sequence length="481" mass="52899">MPGAPKDYYTSMVYKSNYQDTQTPFVMGAAPKKNPQPYRTPFNSGLQGSASSALSDGSALSMPPSVAAMSAATLTPQQSSGQQTAYIPSRPSGYETFDAVKPAGRLYTHNPYASSCTTPVVDGFPSGYQNPYNSSAMRCSNSVAVPHGLLNATRPVYAASDVSGGGEASVLASTLEEQFLGVVGGIAATAMSWRGRLLLLSVLRLQHVDKIQMIYDEIAPQFNMVAVDQHGCHVVRTLIEYITAEQMEALVPFIDPAVVLQMATATQHTRRVLQAIFEHHKSEALMPLVEVVKTDCKRLSMTQQGCIVIIRIVEYAMPAQKKALINELVPILPDLATDQFGNYVVQCILKNMDGYVSFEDLVESFQGHWVELSCDKYSSNVMERIIGMLRGESRQRIVTELIFELSNLQRLMQNSFGNYVLQAVIGSAVDQYEFKCVYDAVTPFLHTSPYGHRIEAKLKSRYDVLYKSTSMDCCPVDASPK</sequence>
<dbReference type="GeneID" id="26910248"/>
<feature type="repeat" description="Pumilio" evidence="2">
    <location>
        <begin position="217"/>
        <end position="252"/>
    </location>
</feature>
<dbReference type="VEuPathDB" id="TriTrypDB:LpyrH10_03_0060"/>
<dbReference type="InterPro" id="IPR001313">
    <property type="entry name" value="Pumilio_RNA-bd_rpt"/>
</dbReference>
<dbReference type="OMA" id="CIAIIRI"/>
<dbReference type="InterPro" id="IPR016024">
    <property type="entry name" value="ARM-type_fold"/>
</dbReference>
<dbReference type="PROSITE" id="PS50303">
    <property type="entry name" value="PUM_HD"/>
    <property type="match status" value="1"/>
</dbReference>
<dbReference type="InterPro" id="IPR033133">
    <property type="entry name" value="PUM-HD"/>
</dbReference>
<dbReference type="OrthoDB" id="668540at2759"/>
<feature type="compositionally biased region" description="Low complexity" evidence="3">
    <location>
        <begin position="44"/>
        <end position="57"/>
    </location>
</feature>
<dbReference type="EMBL" id="LGTL01000038">
    <property type="protein sequence ID" value="KPA73251.1"/>
    <property type="molecule type" value="Genomic_DNA"/>
</dbReference>
<dbReference type="GeneID" id="26902150"/>
<dbReference type="Gene3D" id="1.25.10.10">
    <property type="entry name" value="Leucine-rich Repeat Variant"/>
    <property type="match status" value="1"/>
</dbReference>
<dbReference type="SMART" id="SM00025">
    <property type="entry name" value="Pumilio"/>
    <property type="match status" value="6"/>
</dbReference>
<dbReference type="PANTHER" id="PTHR12537:SF59">
    <property type="entry name" value="RNA BINDING PROTEIN 5, PUTATIVE-RELATED"/>
    <property type="match status" value="1"/>
</dbReference>
<feature type="repeat" description="Pumilio" evidence="2">
    <location>
        <begin position="290"/>
        <end position="326"/>
    </location>
</feature>
<feature type="repeat" description="Pumilio" evidence="2">
    <location>
        <begin position="327"/>
        <end position="363"/>
    </location>
</feature>
<feature type="compositionally biased region" description="Polar residues" evidence="3">
    <location>
        <begin position="73"/>
        <end position="86"/>
    </location>
</feature>
<dbReference type="GO" id="GO:0003729">
    <property type="term" value="F:mRNA binding"/>
    <property type="evidence" value="ECO:0007669"/>
    <property type="project" value="TreeGrafter"/>
</dbReference>
<evidence type="ECO:0000313" key="6">
    <source>
        <dbReference type="EMBL" id="KPA83552.1"/>
    </source>
</evidence>
<evidence type="ECO:0000256" key="2">
    <source>
        <dbReference type="PROSITE-ProRule" id="PRU00317"/>
    </source>
</evidence>
<evidence type="ECO:0000259" key="4">
    <source>
        <dbReference type="PROSITE" id="PS50303"/>
    </source>
</evidence>